<evidence type="ECO:0000313" key="2">
    <source>
        <dbReference type="Proteomes" id="UP001194714"/>
    </source>
</evidence>
<protein>
    <submittedName>
        <fullName evidence="1">Uncharacterized protein</fullName>
    </submittedName>
</protein>
<dbReference type="EMBL" id="JAAEJV010000017">
    <property type="protein sequence ID" value="MBF5059313.1"/>
    <property type="molecule type" value="Genomic_DNA"/>
</dbReference>
<evidence type="ECO:0000313" key="1">
    <source>
        <dbReference type="EMBL" id="MBF5059313.1"/>
    </source>
</evidence>
<organism evidence="1 2">
    <name type="scientific">Candidatus Neptunichlamydia vexilliferae</name>
    <dbReference type="NCBI Taxonomy" id="1651774"/>
    <lineage>
        <taxon>Bacteria</taxon>
        <taxon>Pseudomonadati</taxon>
        <taxon>Chlamydiota</taxon>
        <taxon>Chlamydiia</taxon>
        <taxon>Parachlamydiales</taxon>
        <taxon>Simkaniaceae</taxon>
        <taxon>Candidatus Neptunichlamydia</taxon>
    </lineage>
</organism>
<gene>
    <name evidence="1" type="ORF">NEPTK9_000823</name>
</gene>
<proteinExistence type="predicted"/>
<comment type="caution">
    <text evidence="1">The sequence shown here is derived from an EMBL/GenBank/DDBJ whole genome shotgun (WGS) entry which is preliminary data.</text>
</comment>
<sequence>MKMLWALFSFTGKKFAHLSVDCICKKDTSGARLRRIFHPTKYADFKKVRELLLRKKCAKR</sequence>
<keyword evidence="2" id="KW-1185">Reference proteome</keyword>
<dbReference type="Proteomes" id="UP001194714">
    <property type="component" value="Unassembled WGS sequence"/>
</dbReference>
<reference evidence="1 2" key="1">
    <citation type="submission" date="2020-01" db="EMBL/GenBank/DDBJ databases">
        <title>Draft genome sequence of Cand. Neptunochlamydia vexilliferae K9.</title>
        <authorList>
            <person name="Schulz F."/>
            <person name="Koestlbacher S."/>
            <person name="Wascher F."/>
            <person name="Pizzetti I."/>
            <person name="Horn M."/>
        </authorList>
    </citation>
    <scope>NUCLEOTIDE SEQUENCE [LARGE SCALE GENOMIC DNA]</scope>
    <source>
        <strain evidence="1 2">K9</strain>
    </source>
</reference>
<name>A0ABS0AYW2_9BACT</name>
<accession>A0ABS0AYW2</accession>